<evidence type="ECO:0000259" key="4">
    <source>
        <dbReference type="SMART" id="SM00181"/>
    </source>
</evidence>
<comment type="caution">
    <text evidence="5">The sequence shown here is derived from an EMBL/GenBank/DDBJ whole genome shotgun (WGS) entry which is preliminary data.</text>
</comment>
<dbReference type="Gene3D" id="2.170.300.10">
    <property type="entry name" value="Tie2 ligand-binding domain superfamily"/>
    <property type="match status" value="2"/>
</dbReference>
<feature type="domain" description="EGF-like" evidence="4">
    <location>
        <begin position="460"/>
        <end position="498"/>
    </location>
</feature>
<organism evidence="5 6">
    <name type="scientific">Dreissena polymorpha</name>
    <name type="common">Zebra mussel</name>
    <name type="synonym">Mytilus polymorpha</name>
    <dbReference type="NCBI Taxonomy" id="45954"/>
    <lineage>
        <taxon>Eukaryota</taxon>
        <taxon>Metazoa</taxon>
        <taxon>Spiralia</taxon>
        <taxon>Lophotrochozoa</taxon>
        <taxon>Mollusca</taxon>
        <taxon>Bivalvia</taxon>
        <taxon>Autobranchia</taxon>
        <taxon>Heteroconchia</taxon>
        <taxon>Euheterodonta</taxon>
        <taxon>Imparidentia</taxon>
        <taxon>Neoheterodontei</taxon>
        <taxon>Myida</taxon>
        <taxon>Dreissenoidea</taxon>
        <taxon>Dreissenidae</taxon>
        <taxon>Dreissena</taxon>
    </lineage>
</organism>
<dbReference type="PANTHER" id="PTHR24043">
    <property type="entry name" value="SCAVENGER RECEPTOR CLASS F"/>
    <property type="match status" value="1"/>
</dbReference>
<keyword evidence="3" id="KW-0732">Signal</keyword>
<feature type="domain" description="EGF-like" evidence="4">
    <location>
        <begin position="404"/>
        <end position="448"/>
    </location>
</feature>
<keyword evidence="2" id="KW-1133">Transmembrane helix</keyword>
<feature type="domain" description="EGF-like" evidence="4">
    <location>
        <begin position="692"/>
        <end position="724"/>
    </location>
</feature>
<sequence length="769" mass="84623">MAVLKEYLLVISGLFMMPCGINGEIKISIPGSSLSTNGSIYRTWSVDRAVDGRNENPQLCECCTAILRPCSLELNLQQSYLVKRIVLKGRTDGAYLQFKNIKMYTGNDFSQMVEQPFSDVTDTVRSCVLSPPQAMQAIIVIGQREGDYMTICEIEVYRQQDCVNGTYGPECYKTCHCLEGPCDAITGTCGTGCKRGWRGAACNESEIKISIPGSSLSTNGSIYRTWSVDRAVDGRIENPQLCECCTAILRPCSLELNLQQSYLVTRIVLKGRTDGAYLQFENIKMYTGNDFSQMVEQPFSDVTNTVRSCVLSPPQAMQAIIVIGQREGDYMTICEIEVYRQQNCVNGTYGPECYKTCHCLEGPCDAITGTCGTGCKRGWRGAACNETCADGSYGTNCSLTCSAFCRNNRPCHHINGTCIEGCADGYEFSTDKTCNTPCATGLYGHNCSSTCSAFCRSNRSCHNVIGMCLYGCEDGYNFVTDNTCKTTCAAGSYGTNCALTCSEFCRNNRQCHHINGTCVDGCEDGYDFFTDKTCNTPCGHRRYGRDCSSICSEYCHNKQTCHHINGTCPNGCGDGYDFNRDKTCNATCKHRTFGKNCSMDCNCDECHHINGSCAIFKQQCDTGFKMDKDICQPCERRRFGPNCANDCHCEQCHNVNGSCALYTNYCDGGYRLENGLCKPCGQRRYGQNCSTECHCERCHNVNGSCALYSSYCDMGYRMENDLCIENSEASSKLSSFSTGAIGGGVAAAVTVTIVIIVAVVCYKRRRLNK</sequence>
<gene>
    <name evidence="5" type="ORF">DPMN_191925</name>
</gene>
<keyword evidence="2" id="KW-0472">Membrane</keyword>
<feature type="domain" description="EGF-like" evidence="4">
    <location>
        <begin position="170"/>
        <end position="203"/>
    </location>
</feature>
<feature type="transmembrane region" description="Helical" evidence="2">
    <location>
        <begin position="740"/>
        <end position="762"/>
    </location>
</feature>
<dbReference type="InterPro" id="IPR042635">
    <property type="entry name" value="MEGF10/SREC1/2-like"/>
</dbReference>
<dbReference type="InterPro" id="IPR000742">
    <property type="entry name" value="EGF"/>
</dbReference>
<dbReference type="GO" id="GO:0005044">
    <property type="term" value="F:scavenger receptor activity"/>
    <property type="evidence" value="ECO:0007669"/>
    <property type="project" value="InterPro"/>
</dbReference>
<dbReference type="EMBL" id="JAIWYP010000059">
    <property type="protein sequence ID" value="KAH3690596.1"/>
    <property type="molecule type" value="Genomic_DNA"/>
</dbReference>
<reference evidence="5" key="1">
    <citation type="journal article" date="2019" name="bioRxiv">
        <title>The Genome of the Zebra Mussel, Dreissena polymorpha: A Resource for Invasive Species Research.</title>
        <authorList>
            <person name="McCartney M.A."/>
            <person name="Auch B."/>
            <person name="Kono T."/>
            <person name="Mallez S."/>
            <person name="Zhang Y."/>
            <person name="Obille A."/>
            <person name="Becker A."/>
            <person name="Abrahante J.E."/>
            <person name="Garbe J."/>
            <person name="Badalamenti J.P."/>
            <person name="Herman A."/>
            <person name="Mangelson H."/>
            <person name="Liachko I."/>
            <person name="Sullivan S."/>
            <person name="Sone E.D."/>
            <person name="Koren S."/>
            <person name="Silverstein K.A.T."/>
            <person name="Beckman K.B."/>
            <person name="Gohl D.M."/>
        </authorList>
    </citation>
    <scope>NUCLEOTIDE SEQUENCE</scope>
    <source>
        <strain evidence="5">Duluth1</strain>
        <tissue evidence="5">Whole animal</tissue>
    </source>
</reference>
<evidence type="ECO:0000256" key="1">
    <source>
        <dbReference type="ARBA" id="ARBA00022536"/>
    </source>
</evidence>
<feature type="domain" description="EGF-like" evidence="4">
    <location>
        <begin position="352"/>
        <end position="389"/>
    </location>
</feature>
<dbReference type="PANTHER" id="PTHR24043:SF8">
    <property type="entry name" value="EGF-LIKE DOMAIN-CONTAINING PROTEIN"/>
    <property type="match status" value="1"/>
</dbReference>
<keyword evidence="1" id="KW-0245">EGF-like domain</keyword>
<feature type="domain" description="EGF-like" evidence="4">
    <location>
        <begin position="500"/>
        <end position="535"/>
    </location>
</feature>
<protein>
    <recommendedName>
        <fullName evidence="4">EGF-like domain-containing protein</fullName>
    </recommendedName>
</protein>
<evidence type="ECO:0000313" key="6">
    <source>
        <dbReference type="Proteomes" id="UP000828390"/>
    </source>
</evidence>
<evidence type="ECO:0000256" key="3">
    <source>
        <dbReference type="SAM" id="SignalP"/>
    </source>
</evidence>
<feature type="domain" description="EGF-like" evidence="4">
    <location>
        <begin position="550"/>
        <end position="585"/>
    </location>
</feature>
<dbReference type="Proteomes" id="UP000828390">
    <property type="component" value="Unassembled WGS sequence"/>
</dbReference>
<proteinExistence type="predicted"/>
<evidence type="ECO:0000256" key="2">
    <source>
        <dbReference type="SAM" id="Phobius"/>
    </source>
</evidence>
<dbReference type="AlphaFoldDB" id="A0A9D4BCY8"/>
<keyword evidence="6" id="KW-1185">Reference proteome</keyword>
<dbReference type="InterPro" id="IPR008979">
    <property type="entry name" value="Galactose-bd-like_sf"/>
</dbReference>
<dbReference type="SMART" id="SM00181">
    <property type="entry name" value="EGF"/>
    <property type="match status" value="7"/>
</dbReference>
<reference evidence="5" key="2">
    <citation type="submission" date="2020-11" db="EMBL/GenBank/DDBJ databases">
        <authorList>
            <person name="McCartney M.A."/>
            <person name="Auch B."/>
            <person name="Kono T."/>
            <person name="Mallez S."/>
            <person name="Becker A."/>
            <person name="Gohl D.M."/>
            <person name="Silverstein K.A.T."/>
            <person name="Koren S."/>
            <person name="Bechman K.B."/>
            <person name="Herman A."/>
            <person name="Abrahante J.E."/>
            <person name="Garbe J."/>
        </authorList>
    </citation>
    <scope>NUCLEOTIDE SEQUENCE</scope>
    <source>
        <strain evidence="5">Duluth1</strain>
        <tissue evidence="5">Whole animal</tissue>
    </source>
</reference>
<dbReference type="SUPFAM" id="SSF49785">
    <property type="entry name" value="Galactose-binding domain-like"/>
    <property type="match status" value="2"/>
</dbReference>
<keyword evidence="2" id="KW-0812">Transmembrane</keyword>
<feature type="signal peptide" evidence="3">
    <location>
        <begin position="1"/>
        <end position="23"/>
    </location>
</feature>
<name>A0A9D4BCY8_DREPO</name>
<feature type="chain" id="PRO_5038832858" description="EGF-like domain-containing protein" evidence="3">
    <location>
        <begin position="24"/>
        <end position="769"/>
    </location>
</feature>
<evidence type="ECO:0000313" key="5">
    <source>
        <dbReference type="EMBL" id="KAH3690596.1"/>
    </source>
</evidence>
<accession>A0A9D4BCY8</accession>
<dbReference type="Gene3D" id="2.60.120.260">
    <property type="entry name" value="Galactose-binding domain-like"/>
    <property type="match status" value="2"/>
</dbReference>